<feature type="domain" description="Protein kinase" evidence="1">
    <location>
        <begin position="9"/>
        <end position="340"/>
    </location>
</feature>
<evidence type="ECO:0000259" key="1">
    <source>
        <dbReference type="PROSITE" id="PS50011"/>
    </source>
</evidence>
<dbReference type="GO" id="GO:0004672">
    <property type="term" value="F:protein kinase activity"/>
    <property type="evidence" value="ECO:0007669"/>
    <property type="project" value="InterPro"/>
</dbReference>
<dbReference type="SUPFAM" id="SSF56112">
    <property type="entry name" value="Protein kinase-like (PK-like)"/>
    <property type="match status" value="1"/>
</dbReference>
<dbReference type="AlphaFoldDB" id="A0A937W032"/>
<dbReference type="GO" id="GO:0005524">
    <property type="term" value="F:ATP binding"/>
    <property type="evidence" value="ECO:0007669"/>
    <property type="project" value="InterPro"/>
</dbReference>
<evidence type="ECO:0000313" key="3">
    <source>
        <dbReference type="Proteomes" id="UP000712673"/>
    </source>
</evidence>
<dbReference type="InterPro" id="IPR011009">
    <property type="entry name" value="Kinase-like_dom_sf"/>
</dbReference>
<protein>
    <recommendedName>
        <fullName evidence="1">Protein kinase domain-containing protein</fullName>
    </recommendedName>
</protein>
<reference evidence="2" key="1">
    <citation type="submission" date="2019-03" db="EMBL/GenBank/DDBJ databases">
        <title>Lake Tanganyika Metagenome-Assembled Genomes (MAGs).</title>
        <authorList>
            <person name="Tran P."/>
        </authorList>
    </citation>
    <scope>NUCLEOTIDE SEQUENCE</scope>
    <source>
        <strain evidence="2">K_DeepCast_65m_m2_066</strain>
    </source>
</reference>
<name>A0A937W032_UNCTE</name>
<gene>
    <name evidence="2" type="ORF">FJZ47_03530</name>
</gene>
<proteinExistence type="predicted"/>
<dbReference type="EMBL" id="VGLS01000063">
    <property type="protein sequence ID" value="MBM3222862.1"/>
    <property type="molecule type" value="Genomic_DNA"/>
</dbReference>
<comment type="caution">
    <text evidence="2">The sequence shown here is derived from an EMBL/GenBank/DDBJ whole genome shotgun (WGS) entry which is preliminary data.</text>
</comment>
<accession>A0A937W032</accession>
<dbReference type="PROSITE" id="PS50011">
    <property type="entry name" value="PROTEIN_KINASE_DOM"/>
    <property type="match status" value="1"/>
</dbReference>
<sequence>MEQVDLRRYDITGVLGLGADYEVRAAVDRDTGRQVVLKRPSPESVRHRIHDGIETRTERILQAYHEVGHRIPTVTPIVGYTERDNHDAYFGESLGQSYRVIVEERANGIPLMSDLKARFRGIPIGVGQNLFTLFPLGELAHTVPFAVQQQLLDLEEAFFQAGYLLLDLRPHNVFYQPASGRITVIDCGALADAHGVAGPRGPRPPEIHDFYLEMLKFYTTPQPLPLQSSGYRDPYGIRPVVHFERELEQMAQQFRGVTHALVREAALSMIERVRQRAYTSFQAFREDLTAYLAAVREMHNTAPDYAEARQAWQEALDWLRTDYWQRYLFQPATELAGFIA</sequence>
<dbReference type="Proteomes" id="UP000712673">
    <property type="component" value="Unassembled WGS sequence"/>
</dbReference>
<organism evidence="2 3">
    <name type="scientific">Tectimicrobiota bacterium</name>
    <dbReference type="NCBI Taxonomy" id="2528274"/>
    <lineage>
        <taxon>Bacteria</taxon>
        <taxon>Pseudomonadati</taxon>
        <taxon>Nitrospinota/Tectimicrobiota group</taxon>
        <taxon>Candidatus Tectimicrobiota</taxon>
    </lineage>
</organism>
<dbReference type="InterPro" id="IPR000719">
    <property type="entry name" value="Prot_kinase_dom"/>
</dbReference>
<evidence type="ECO:0000313" key="2">
    <source>
        <dbReference type="EMBL" id="MBM3222862.1"/>
    </source>
</evidence>